<keyword evidence="1" id="KW-0479">Metal-binding</keyword>
<dbReference type="PROSITE" id="PS50950">
    <property type="entry name" value="ZF_THAP"/>
    <property type="match status" value="1"/>
</dbReference>
<dbReference type="Pfam" id="PF05485">
    <property type="entry name" value="THAP"/>
    <property type="match status" value="1"/>
</dbReference>
<reference evidence="10" key="1">
    <citation type="submission" date="2015-12" db="EMBL/GenBank/DDBJ databases">
        <title>De novo transcriptome assembly of four potential Pierce s Disease insect vectors from Arizona vineyards.</title>
        <authorList>
            <person name="Tassone E.E."/>
        </authorList>
    </citation>
    <scope>NUCLEOTIDE SEQUENCE</scope>
</reference>
<gene>
    <name evidence="10" type="ORF">g.36796</name>
    <name evidence="9" type="ORF">g.36798</name>
    <name evidence="11" type="ORF">g.36801</name>
</gene>
<dbReference type="EMBL" id="GEDC01029775">
    <property type="protein sequence ID" value="JAS07523.1"/>
    <property type="molecule type" value="Transcribed_RNA"/>
</dbReference>
<evidence type="ECO:0000256" key="5">
    <source>
        <dbReference type="PROSITE-ProRule" id="PRU00309"/>
    </source>
</evidence>
<evidence type="ECO:0000256" key="2">
    <source>
        <dbReference type="ARBA" id="ARBA00022771"/>
    </source>
</evidence>
<proteinExistence type="predicted"/>
<dbReference type="AlphaFoldDB" id="A0A1B6C1X5"/>
<name>A0A1B6C1X5_9HEMI</name>
<keyword evidence="6" id="KW-0175">Coiled coil</keyword>
<feature type="region of interest" description="Disordered" evidence="7">
    <location>
        <begin position="129"/>
        <end position="153"/>
    </location>
</feature>
<feature type="domain" description="THAP-type" evidence="8">
    <location>
        <begin position="30"/>
        <end position="111"/>
    </location>
</feature>
<keyword evidence="2 5" id="KW-0863">Zinc-finger</keyword>
<feature type="compositionally biased region" description="Polar residues" evidence="7">
    <location>
        <begin position="130"/>
        <end position="141"/>
    </location>
</feature>
<evidence type="ECO:0000256" key="4">
    <source>
        <dbReference type="ARBA" id="ARBA00023125"/>
    </source>
</evidence>
<evidence type="ECO:0000256" key="7">
    <source>
        <dbReference type="SAM" id="MobiDB-lite"/>
    </source>
</evidence>
<sequence length="331" mass="38176">MGNAKKCPSRMKKRRIPKCLKDLNERRKVVANTVCAYGSCNNSRYEMKRLRMFRFPIIQDHPWVELCGNSALIGLSPDVLFRTKRICEDHFRQEDILPSGRLSNGAMPIQYIPPKSRESPPLLLTKAGLASSSPRNYSRKPSSTTSSASFPPEAIQTIIKEEYDVDEDNNSDNFPTNNELPVQENYSAIEPEFTEDPLTIKNSNILLDESESYSSNAIGQNLCEVTSLGKPQKVNRDSIKDDYSNLLRTDTVTEFQNHPNSKLEEKLRIEYIKFKIKNEEDISNLKKEAFRLQVHKEKMEIQFLQEAHEQKMKNLKLEYELLQSQLQKTKL</sequence>
<dbReference type="GO" id="GO:0003677">
    <property type="term" value="F:DNA binding"/>
    <property type="evidence" value="ECO:0007669"/>
    <property type="project" value="UniProtKB-UniRule"/>
</dbReference>
<evidence type="ECO:0000313" key="9">
    <source>
        <dbReference type="EMBL" id="JAS06800.1"/>
    </source>
</evidence>
<dbReference type="GO" id="GO:0008270">
    <property type="term" value="F:zinc ion binding"/>
    <property type="evidence" value="ECO:0007669"/>
    <property type="project" value="UniProtKB-KW"/>
</dbReference>
<evidence type="ECO:0000313" key="10">
    <source>
        <dbReference type="EMBL" id="JAS07523.1"/>
    </source>
</evidence>
<evidence type="ECO:0000256" key="1">
    <source>
        <dbReference type="ARBA" id="ARBA00022723"/>
    </source>
</evidence>
<organism evidence="10">
    <name type="scientific">Clastoptera arizonana</name>
    <name type="common">Arizona spittle bug</name>
    <dbReference type="NCBI Taxonomy" id="38151"/>
    <lineage>
        <taxon>Eukaryota</taxon>
        <taxon>Metazoa</taxon>
        <taxon>Ecdysozoa</taxon>
        <taxon>Arthropoda</taxon>
        <taxon>Hexapoda</taxon>
        <taxon>Insecta</taxon>
        <taxon>Pterygota</taxon>
        <taxon>Neoptera</taxon>
        <taxon>Paraneoptera</taxon>
        <taxon>Hemiptera</taxon>
        <taxon>Auchenorrhyncha</taxon>
        <taxon>Cercopoidea</taxon>
        <taxon>Clastopteridae</taxon>
        <taxon>Clastoptera</taxon>
    </lineage>
</organism>
<dbReference type="SUPFAM" id="SSF57716">
    <property type="entry name" value="Glucocorticoid receptor-like (DNA-binding domain)"/>
    <property type="match status" value="1"/>
</dbReference>
<evidence type="ECO:0000313" key="11">
    <source>
        <dbReference type="EMBL" id="JAS20746.1"/>
    </source>
</evidence>
<keyword evidence="4 5" id="KW-0238">DNA-binding</keyword>
<dbReference type="InterPro" id="IPR006612">
    <property type="entry name" value="THAP_Znf"/>
</dbReference>
<evidence type="ECO:0000256" key="6">
    <source>
        <dbReference type="SAM" id="Coils"/>
    </source>
</evidence>
<dbReference type="EMBL" id="GEDC01016552">
    <property type="protein sequence ID" value="JAS20746.1"/>
    <property type="molecule type" value="Transcribed_RNA"/>
</dbReference>
<feature type="coiled-coil region" evidence="6">
    <location>
        <begin position="282"/>
        <end position="325"/>
    </location>
</feature>
<accession>A0A1B6C1X5</accession>
<dbReference type="SMART" id="SM00980">
    <property type="entry name" value="THAP"/>
    <property type="match status" value="1"/>
</dbReference>
<keyword evidence="3" id="KW-0862">Zinc</keyword>
<evidence type="ECO:0000259" key="8">
    <source>
        <dbReference type="PROSITE" id="PS50950"/>
    </source>
</evidence>
<protein>
    <recommendedName>
        <fullName evidence="8">THAP-type domain-containing protein</fullName>
    </recommendedName>
</protein>
<dbReference type="EMBL" id="GEDC01030498">
    <property type="protein sequence ID" value="JAS06800.1"/>
    <property type="molecule type" value="Transcribed_RNA"/>
</dbReference>
<evidence type="ECO:0000256" key="3">
    <source>
        <dbReference type="ARBA" id="ARBA00022833"/>
    </source>
</evidence>